<dbReference type="InterPro" id="IPR056792">
    <property type="entry name" value="PRC_RimM"/>
</dbReference>
<keyword evidence="4 5" id="KW-0143">Chaperone</keyword>
<evidence type="ECO:0000313" key="9">
    <source>
        <dbReference type="Proteomes" id="UP000662904"/>
    </source>
</evidence>
<dbReference type="PANTHER" id="PTHR33692:SF1">
    <property type="entry name" value="RIBOSOME MATURATION FACTOR RIMM"/>
    <property type="match status" value="1"/>
</dbReference>
<dbReference type="GO" id="GO:0005840">
    <property type="term" value="C:ribosome"/>
    <property type="evidence" value="ECO:0007669"/>
    <property type="project" value="InterPro"/>
</dbReference>
<proteinExistence type="inferred from homology"/>
<comment type="subcellular location">
    <subcellularLocation>
        <location evidence="5">Cytoplasm</location>
    </subcellularLocation>
</comment>
<dbReference type="Gene3D" id="2.30.30.240">
    <property type="entry name" value="PRC-barrel domain"/>
    <property type="match status" value="1"/>
</dbReference>
<feature type="domain" description="Ribosome maturation factor RimM PRC barrel" evidence="7">
    <location>
        <begin position="100"/>
        <end position="166"/>
    </location>
</feature>
<gene>
    <name evidence="5 8" type="primary">rimM</name>
    <name evidence="8" type="ORF">H0A61_02241</name>
</gene>
<evidence type="ECO:0000256" key="5">
    <source>
        <dbReference type="HAMAP-Rule" id="MF_00014"/>
    </source>
</evidence>
<dbReference type="SUPFAM" id="SSF50346">
    <property type="entry name" value="PRC-barrel domain"/>
    <property type="match status" value="1"/>
</dbReference>
<keyword evidence="2 5" id="KW-0690">Ribosome biogenesis</keyword>
<reference evidence="8" key="1">
    <citation type="submission" date="2020-07" db="EMBL/GenBank/DDBJ databases">
        <title>Koleobacter methoxysyntrophicus gen. nov., sp. nov., a novel anaerobic bacterium isolated from deep subsurface oil field and proposal of Koleobacterales ord. nov. in the phylum Firmicutes.</title>
        <authorList>
            <person name="Sakamoto S."/>
            <person name="Tamaki H."/>
        </authorList>
    </citation>
    <scope>NUCLEOTIDE SEQUENCE</scope>
    <source>
        <strain evidence="8">NRmbB1</strain>
    </source>
</reference>
<dbReference type="HAMAP" id="MF_00014">
    <property type="entry name" value="Ribosome_mat_RimM"/>
    <property type="match status" value="1"/>
</dbReference>
<dbReference type="GO" id="GO:0042274">
    <property type="term" value="P:ribosomal small subunit biogenesis"/>
    <property type="evidence" value="ECO:0007669"/>
    <property type="project" value="UniProtKB-UniRule"/>
</dbReference>
<dbReference type="InterPro" id="IPR036976">
    <property type="entry name" value="RimM_N_sf"/>
</dbReference>
<dbReference type="Gene3D" id="2.40.30.60">
    <property type="entry name" value="RimM"/>
    <property type="match status" value="1"/>
</dbReference>
<comment type="subunit">
    <text evidence="5">Binds ribosomal protein uS19.</text>
</comment>
<evidence type="ECO:0000256" key="3">
    <source>
        <dbReference type="ARBA" id="ARBA00022552"/>
    </source>
</evidence>
<dbReference type="GO" id="GO:0006364">
    <property type="term" value="P:rRNA processing"/>
    <property type="evidence" value="ECO:0007669"/>
    <property type="project" value="UniProtKB-UniRule"/>
</dbReference>
<keyword evidence="3 5" id="KW-0698">rRNA processing</keyword>
<dbReference type="RefSeq" id="WP_206707194.1">
    <property type="nucleotide sequence ID" value="NZ_CP059066.1"/>
</dbReference>
<dbReference type="PANTHER" id="PTHR33692">
    <property type="entry name" value="RIBOSOME MATURATION FACTOR RIMM"/>
    <property type="match status" value="1"/>
</dbReference>
<comment type="similarity">
    <text evidence="5">Belongs to the RimM family.</text>
</comment>
<dbReference type="SUPFAM" id="SSF50447">
    <property type="entry name" value="Translation proteins"/>
    <property type="match status" value="1"/>
</dbReference>
<accession>A0A8A0RQL7</accession>
<name>A0A8A0RQL7_9FIRM</name>
<dbReference type="InterPro" id="IPR002676">
    <property type="entry name" value="RimM_N"/>
</dbReference>
<dbReference type="InterPro" id="IPR011033">
    <property type="entry name" value="PRC_barrel-like_sf"/>
</dbReference>
<organism evidence="8 9">
    <name type="scientific">Koleobacter methoxysyntrophicus</name>
    <dbReference type="NCBI Taxonomy" id="2751313"/>
    <lineage>
        <taxon>Bacteria</taxon>
        <taxon>Bacillati</taxon>
        <taxon>Bacillota</taxon>
        <taxon>Clostridia</taxon>
        <taxon>Koleobacterales</taxon>
        <taxon>Koleobacteraceae</taxon>
        <taxon>Koleobacter</taxon>
    </lineage>
</organism>
<dbReference type="EMBL" id="CP059066">
    <property type="protein sequence ID" value="QSQ09860.1"/>
    <property type="molecule type" value="Genomic_DNA"/>
</dbReference>
<evidence type="ECO:0000256" key="2">
    <source>
        <dbReference type="ARBA" id="ARBA00022517"/>
    </source>
</evidence>
<dbReference type="Pfam" id="PF01782">
    <property type="entry name" value="RimM"/>
    <property type="match status" value="1"/>
</dbReference>
<keyword evidence="9" id="KW-1185">Reference proteome</keyword>
<sequence>MNYLIVGKILSTQGNKGEVKVWPLTDDITRFEKLKTVYIDIENKLQPFGIERVWYHKNFIILKFLSINTIEEGQKLKNCYIKIRKEDAIKLPPGHYFLFEIIDSKVITVNGEFLGIITEIIKTGSNDVYVVKQRSGKEIYIPAIKEVVKEIDIKNKIVKIELLEGLV</sequence>
<dbReference type="NCBIfam" id="TIGR02273">
    <property type="entry name" value="16S_RimM"/>
    <property type="match status" value="1"/>
</dbReference>
<evidence type="ECO:0000313" key="8">
    <source>
        <dbReference type="EMBL" id="QSQ09860.1"/>
    </source>
</evidence>
<evidence type="ECO:0000259" key="6">
    <source>
        <dbReference type="Pfam" id="PF01782"/>
    </source>
</evidence>
<comment type="function">
    <text evidence="5">An accessory protein needed during the final step in the assembly of 30S ribosomal subunit, possibly for assembly of the head region. Essential for efficient processing of 16S rRNA. May be needed both before and after RbfA during the maturation of 16S rRNA. It has affinity for free ribosomal 30S subunits but not for 70S ribosomes.</text>
</comment>
<comment type="domain">
    <text evidence="5">The PRC barrel domain binds ribosomal protein uS19.</text>
</comment>
<evidence type="ECO:0000259" key="7">
    <source>
        <dbReference type="Pfam" id="PF24986"/>
    </source>
</evidence>
<dbReference type="InterPro" id="IPR009000">
    <property type="entry name" value="Transl_B-barrel_sf"/>
</dbReference>
<protein>
    <recommendedName>
        <fullName evidence="5">Ribosome maturation factor RimM</fullName>
    </recommendedName>
</protein>
<evidence type="ECO:0000256" key="4">
    <source>
        <dbReference type="ARBA" id="ARBA00023186"/>
    </source>
</evidence>
<keyword evidence="1 5" id="KW-0963">Cytoplasm</keyword>
<dbReference type="InterPro" id="IPR011961">
    <property type="entry name" value="RimM"/>
</dbReference>
<feature type="domain" description="RimM N-terminal" evidence="6">
    <location>
        <begin position="6"/>
        <end position="86"/>
    </location>
</feature>
<dbReference type="Pfam" id="PF24986">
    <property type="entry name" value="PRC_RimM"/>
    <property type="match status" value="1"/>
</dbReference>
<dbReference type="GO" id="GO:0005737">
    <property type="term" value="C:cytoplasm"/>
    <property type="evidence" value="ECO:0007669"/>
    <property type="project" value="UniProtKB-SubCell"/>
</dbReference>
<dbReference type="GO" id="GO:0043022">
    <property type="term" value="F:ribosome binding"/>
    <property type="evidence" value="ECO:0007669"/>
    <property type="project" value="InterPro"/>
</dbReference>
<dbReference type="Proteomes" id="UP000662904">
    <property type="component" value="Chromosome"/>
</dbReference>
<evidence type="ECO:0000256" key="1">
    <source>
        <dbReference type="ARBA" id="ARBA00022490"/>
    </source>
</evidence>
<dbReference type="KEGG" id="kme:H0A61_02241"/>
<dbReference type="AlphaFoldDB" id="A0A8A0RQL7"/>